<sequence>MESMASGGGQQQIRGGVRKPVPCSWSSCRIRRAVDVAGLGSWRRAAEAVTVGGSDMARHAHTAVVSAGVTTHARRAAPALSSAMDLRGEGAAWLSWRRKGVGWAG</sequence>
<reference evidence="2" key="3">
    <citation type="submission" date="2022-06" db="UniProtKB">
        <authorList>
            <consortium name="EnsemblPlants"/>
        </authorList>
    </citation>
    <scope>IDENTIFICATION</scope>
</reference>
<evidence type="ECO:0000256" key="1">
    <source>
        <dbReference type="SAM" id="MobiDB-lite"/>
    </source>
</evidence>
<evidence type="ECO:0000313" key="2">
    <source>
        <dbReference type="EnsemblPlants" id="TuG1812G0400001781.01.T01.cds406523"/>
    </source>
</evidence>
<dbReference type="Gramene" id="TuG1812G0400001781.01.T01">
    <property type="protein sequence ID" value="TuG1812G0400001781.01.T01.cds406523"/>
    <property type="gene ID" value="TuG1812G0400001781.01"/>
</dbReference>
<proteinExistence type="predicted"/>
<name>A0A8R7Q2K3_TRIUA</name>
<organism evidence="2 3">
    <name type="scientific">Triticum urartu</name>
    <name type="common">Red wild einkorn</name>
    <name type="synonym">Crithodium urartu</name>
    <dbReference type="NCBI Taxonomy" id="4572"/>
    <lineage>
        <taxon>Eukaryota</taxon>
        <taxon>Viridiplantae</taxon>
        <taxon>Streptophyta</taxon>
        <taxon>Embryophyta</taxon>
        <taxon>Tracheophyta</taxon>
        <taxon>Spermatophyta</taxon>
        <taxon>Magnoliopsida</taxon>
        <taxon>Liliopsida</taxon>
        <taxon>Poales</taxon>
        <taxon>Poaceae</taxon>
        <taxon>BOP clade</taxon>
        <taxon>Pooideae</taxon>
        <taxon>Triticodae</taxon>
        <taxon>Triticeae</taxon>
        <taxon>Triticinae</taxon>
        <taxon>Triticum</taxon>
    </lineage>
</organism>
<accession>A0A8R7Q2K3</accession>
<protein>
    <submittedName>
        <fullName evidence="2">Uncharacterized protein</fullName>
    </submittedName>
</protein>
<evidence type="ECO:0000313" key="3">
    <source>
        <dbReference type="Proteomes" id="UP000015106"/>
    </source>
</evidence>
<dbReference type="Proteomes" id="UP000015106">
    <property type="component" value="Chromosome 4"/>
</dbReference>
<reference evidence="3" key="1">
    <citation type="journal article" date="2013" name="Nature">
        <title>Draft genome of the wheat A-genome progenitor Triticum urartu.</title>
        <authorList>
            <person name="Ling H.Q."/>
            <person name="Zhao S."/>
            <person name="Liu D."/>
            <person name="Wang J."/>
            <person name="Sun H."/>
            <person name="Zhang C."/>
            <person name="Fan H."/>
            <person name="Li D."/>
            <person name="Dong L."/>
            <person name="Tao Y."/>
            <person name="Gao C."/>
            <person name="Wu H."/>
            <person name="Li Y."/>
            <person name="Cui Y."/>
            <person name="Guo X."/>
            <person name="Zheng S."/>
            <person name="Wang B."/>
            <person name="Yu K."/>
            <person name="Liang Q."/>
            <person name="Yang W."/>
            <person name="Lou X."/>
            <person name="Chen J."/>
            <person name="Feng M."/>
            <person name="Jian J."/>
            <person name="Zhang X."/>
            <person name="Luo G."/>
            <person name="Jiang Y."/>
            <person name="Liu J."/>
            <person name="Wang Z."/>
            <person name="Sha Y."/>
            <person name="Zhang B."/>
            <person name="Wu H."/>
            <person name="Tang D."/>
            <person name="Shen Q."/>
            <person name="Xue P."/>
            <person name="Zou S."/>
            <person name="Wang X."/>
            <person name="Liu X."/>
            <person name="Wang F."/>
            <person name="Yang Y."/>
            <person name="An X."/>
            <person name="Dong Z."/>
            <person name="Zhang K."/>
            <person name="Zhang X."/>
            <person name="Luo M.C."/>
            <person name="Dvorak J."/>
            <person name="Tong Y."/>
            <person name="Wang J."/>
            <person name="Yang H."/>
            <person name="Li Z."/>
            <person name="Wang D."/>
            <person name="Zhang A."/>
            <person name="Wang J."/>
        </authorList>
    </citation>
    <scope>NUCLEOTIDE SEQUENCE</scope>
    <source>
        <strain evidence="3">cv. G1812</strain>
    </source>
</reference>
<dbReference type="EnsemblPlants" id="TuG1812G0400001781.01.T01">
    <property type="protein sequence ID" value="TuG1812G0400001781.01.T01.cds406523"/>
    <property type="gene ID" value="TuG1812G0400001781.01"/>
</dbReference>
<feature type="compositionally biased region" description="Gly residues" evidence="1">
    <location>
        <begin position="1"/>
        <end position="10"/>
    </location>
</feature>
<dbReference type="AlphaFoldDB" id="A0A8R7Q2K3"/>
<keyword evidence="3" id="KW-1185">Reference proteome</keyword>
<feature type="region of interest" description="Disordered" evidence="1">
    <location>
        <begin position="1"/>
        <end position="21"/>
    </location>
</feature>
<reference evidence="2" key="2">
    <citation type="submission" date="2018-03" db="EMBL/GenBank/DDBJ databases">
        <title>The Triticum urartu genome reveals the dynamic nature of wheat genome evolution.</title>
        <authorList>
            <person name="Ling H."/>
            <person name="Ma B."/>
            <person name="Shi X."/>
            <person name="Liu H."/>
            <person name="Dong L."/>
            <person name="Sun H."/>
            <person name="Cao Y."/>
            <person name="Gao Q."/>
            <person name="Zheng S."/>
            <person name="Li Y."/>
            <person name="Yu Y."/>
            <person name="Du H."/>
            <person name="Qi M."/>
            <person name="Li Y."/>
            <person name="Yu H."/>
            <person name="Cui Y."/>
            <person name="Wang N."/>
            <person name="Chen C."/>
            <person name="Wu H."/>
            <person name="Zhao Y."/>
            <person name="Zhang J."/>
            <person name="Li Y."/>
            <person name="Zhou W."/>
            <person name="Zhang B."/>
            <person name="Hu W."/>
            <person name="Eijk M."/>
            <person name="Tang J."/>
            <person name="Witsenboer H."/>
            <person name="Zhao S."/>
            <person name="Li Z."/>
            <person name="Zhang A."/>
            <person name="Wang D."/>
            <person name="Liang C."/>
        </authorList>
    </citation>
    <scope>NUCLEOTIDE SEQUENCE [LARGE SCALE GENOMIC DNA]</scope>
    <source>
        <strain evidence="2">cv. G1812</strain>
    </source>
</reference>